<keyword evidence="1" id="KW-0472">Membrane</keyword>
<dbReference type="EMBL" id="JACASE010000010">
    <property type="protein sequence ID" value="KAF6431630.1"/>
    <property type="molecule type" value="Genomic_DNA"/>
</dbReference>
<evidence type="ECO:0000313" key="3">
    <source>
        <dbReference type="Proteomes" id="UP000593571"/>
    </source>
</evidence>
<gene>
    <name evidence="2" type="ORF">HJG63_008141</name>
</gene>
<keyword evidence="1" id="KW-0812">Transmembrane</keyword>
<protein>
    <submittedName>
        <fullName evidence="2">Uncharacterized protein</fullName>
    </submittedName>
</protein>
<reference evidence="2 3" key="1">
    <citation type="journal article" date="2020" name="Nature">
        <title>Six reference-quality genomes reveal evolution of bat adaptations.</title>
        <authorList>
            <person name="Jebb D."/>
            <person name="Huang Z."/>
            <person name="Pippel M."/>
            <person name="Hughes G.M."/>
            <person name="Lavrichenko K."/>
            <person name="Devanna P."/>
            <person name="Winkler S."/>
            <person name="Jermiin L.S."/>
            <person name="Skirmuntt E.C."/>
            <person name="Katzourakis A."/>
            <person name="Burkitt-Gray L."/>
            <person name="Ray D.A."/>
            <person name="Sullivan K.A.M."/>
            <person name="Roscito J.G."/>
            <person name="Kirilenko B.M."/>
            <person name="Davalos L.M."/>
            <person name="Corthals A.P."/>
            <person name="Power M.L."/>
            <person name="Jones G."/>
            <person name="Ransome R.D."/>
            <person name="Dechmann D.K.N."/>
            <person name="Locatelli A.G."/>
            <person name="Puechmaille S.J."/>
            <person name="Fedrigo O."/>
            <person name="Jarvis E.D."/>
            <person name="Hiller M."/>
            <person name="Vernes S.C."/>
            <person name="Myers E.W."/>
            <person name="Teeling E.C."/>
        </authorList>
    </citation>
    <scope>NUCLEOTIDE SEQUENCE [LARGE SCALE GENOMIC DNA]</scope>
    <source>
        <strain evidence="2">MRouAeg1</strain>
        <tissue evidence="2">Muscle</tissue>
    </source>
</reference>
<feature type="transmembrane region" description="Helical" evidence="1">
    <location>
        <begin position="21"/>
        <end position="41"/>
    </location>
</feature>
<evidence type="ECO:0000256" key="1">
    <source>
        <dbReference type="SAM" id="Phobius"/>
    </source>
</evidence>
<proteinExistence type="predicted"/>
<dbReference type="Proteomes" id="UP000593571">
    <property type="component" value="Unassembled WGS sequence"/>
</dbReference>
<organism evidence="2 3">
    <name type="scientific">Rousettus aegyptiacus</name>
    <name type="common">Egyptian fruit bat</name>
    <name type="synonym">Pteropus aegyptiacus</name>
    <dbReference type="NCBI Taxonomy" id="9407"/>
    <lineage>
        <taxon>Eukaryota</taxon>
        <taxon>Metazoa</taxon>
        <taxon>Chordata</taxon>
        <taxon>Craniata</taxon>
        <taxon>Vertebrata</taxon>
        <taxon>Euteleostomi</taxon>
        <taxon>Mammalia</taxon>
        <taxon>Eutheria</taxon>
        <taxon>Laurasiatheria</taxon>
        <taxon>Chiroptera</taxon>
        <taxon>Yinpterochiroptera</taxon>
        <taxon>Pteropodoidea</taxon>
        <taxon>Pteropodidae</taxon>
        <taxon>Rousettinae</taxon>
        <taxon>Rousettus</taxon>
    </lineage>
</organism>
<keyword evidence="1" id="KW-1133">Transmembrane helix</keyword>
<evidence type="ECO:0000313" key="2">
    <source>
        <dbReference type="EMBL" id="KAF6431630.1"/>
    </source>
</evidence>
<name>A0A7J8E8F5_ROUAE</name>
<comment type="caution">
    <text evidence="2">The sequence shown here is derived from an EMBL/GenBank/DDBJ whole genome shotgun (WGS) entry which is preliminary data.</text>
</comment>
<dbReference type="AlphaFoldDB" id="A0A7J8E8F5"/>
<keyword evidence="3" id="KW-1185">Reference proteome</keyword>
<sequence length="145" mass="16670">MKKIRPESRSSSSGVCVVRPNVRPVFILFGPFLSPMSYYFLKTYLWLRKSISVLWACLESPSTHNSSLAPGAEKAKVVLKRPESLISIFWEDKPFPELNIIESRHLPFTESQLYDDHDVRHSVVTAVHPPVPEVEFTTLYPSFRH</sequence>
<accession>A0A7J8E8F5</accession>